<proteinExistence type="predicted"/>
<comment type="caution">
    <text evidence="1">The sequence shown here is derived from an EMBL/GenBank/DDBJ whole genome shotgun (WGS) entry which is preliminary data.</text>
</comment>
<name>X0WPJ0_9ZZZZ</name>
<sequence>MYRSIVERLNAVVTDIKELSHQQHKGQLRFGGWPNRATCVMFHWLVIDKKAKELIRELKDSDLSRSEKISYMASETRKHYENAMPEMPPGAHQQILLECVDDIDWGELARSMVGKD</sequence>
<protein>
    <submittedName>
        <fullName evidence="1">Uncharacterized protein</fullName>
    </submittedName>
</protein>
<organism evidence="1">
    <name type="scientific">marine sediment metagenome</name>
    <dbReference type="NCBI Taxonomy" id="412755"/>
    <lineage>
        <taxon>unclassified sequences</taxon>
        <taxon>metagenomes</taxon>
        <taxon>ecological metagenomes</taxon>
    </lineage>
</organism>
<accession>X0WPJ0</accession>
<reference evidence="1" key="1">
    <citation type="journal article" date="2014" name="Front. Microbiol.">
        <title>High frequency of phylogenetically diverse reductive dehalogenase-homologous genes in deep subseafloor sedimentary metagenomes.</title>
        <authorList>
            <person name="Kawai M."/>
            <person name="Futagami T."/>
            <person name="Toyoda A."/>
            <person name="Takaki Y."/>
            <person name="Nishi S."/>
            <person name="Hori S."/>
            <person name="Arai W."/>
            <person name="Tsubouchi T."/>
            <person name="Morono Y."/>
            <person name="Uchiyama I."/>
            <person name="Ito T."/>
            <person name="Fujiyama A."/>
            <person name="Inagaki F."/>
            <person name="Takami H."/>
        </authorList>
    </citation>
    <scope>NUCLEOTIDE SEQUENCE</scope>
    <source>
        <strain evidence="1">Expedition CK06-06</strain>
    </source>
</reference>
<evidence type="ECO:0000313" key="1">
    <source>
        <dbReference type="EMBL" id="GAG32904.1"/>
    </source>
</evidence>
<dbReference type="AlphaFoldDB" id="X0WPJ0"/>
<dbReference type="EMBL" id="BARS01042816">
    <property type="protein sequence ID" value="GAG32904.1"/>
    <property type="molecule type" value="Genomic_DNA"/>
</dbReference>
<gene>
    <name evidence="1" type="ORF">S01H1_64913</name>
</gene>